<feature type="non-terminal residue" evidence="1">
    <location>
        <position position="106"/>
    </location>
</feature>
<sequence>MKKNIVSGIIICLVTFYFDFASAQIQGKFWFGGMGAYLDYKEKEAGKVLDKDYGWLPGFEGGFLLSERDWMLRIMGRRVSGDVTYDGQTSEGVPLKFDNEHETIWS</sequence>
<gene>
    <name evidence="1" type="ORF">ENG63_09045</name>
</gene>
<accession>A0A7C0Y3U6</accession>
<evidence type="ECO:0000313" key="1">
    <source>
        <dbReference type="EMBL" id="HDD44986.1"/>
    </source>
</evidence>
<comment type="caution">
    <text evidence="1">The sequence shown here is derived from an EMBL/GenBank/DDBJ whole genome shotgun (WGS) entry which is preliminary data.</text>
</comment>
<dbReference type="Proteomes" id="UP000886289">
    <property type="component" value="Unassembled WGS sequence"/>
</dbReference>
<organism evidence="1">
    <name type="scientific">Desulfofervidus auxilii</name>
    <dbReference type="NCBI Taxonomy" id="1621989"/>
    <lineage>
        <taxon>Bacteria</taxon>
        <taxon>Pseudomonadati</taxon>
        <taxon>Thermodesulfobacteriota</taxon>
        <taxon>Candidatus Desulfofervidia</taxon>
        <taxon>Candidatus Desulfofervidales</taxon>
        <taxon>Candidatus Desulfofervidaceae</taxon>
        <taxon>Candidatus Desulfofervidus</taxon>
    </lineage>
</organism>
<dbReference type="EMBL" id="DRBS01000334">
    <property type="protein sequence ID" value="HDD44986.1"/>
    <property type="molecule type" value="Genomic_DNA"/>
</dbReference>
<name>A0A7C0Y3U6_DESA2</name>
<dbReference type="AlphaFoldDB" id="A0A7C0Y3U6"/>
<protein>
    <submittedName>
        <fullName evidence="1">Uncharacterized protein</fullName>
    </submittedName>
</protein>
<reference evidence="1" key="1">
    <citation type="journal article" date="2020" name="mSystems">
        <title>Genome- and Community-Level Interaction Insights into Carbon Utilization and Element Cycling Functions of Hydrothermarchaeota in Hydrothermal Sediment.</title>
        <authorList>
            <person name="Zhou Z."/>
            <person name="Liu Y."/>
            <person name="Xu W."/>
            <person name="Pan J."/>
            <person name="Luo Z.H."/>
            <person name="Li M."/>
        </authorList>
    </citation>
    <scope>NUCLEOTIDE SEQUENCE [LARGE SCALE GENOMIC DNA]</scope>
    <source>
        <strain evidence="1">HyVt-233</strain>
    </source>
</reference>
<proteinExistence type="predicted"/>